<accession>A0A6M4JJB2</accession>
<name>A0A6M4JJB2_BACSU</name>
<dbReference type="EMBL" id="CP052842">
    <property type="protein sequence ID" value="QJP88570.1"/>
    <property type="molecule type" value="Genomic_DNA"/>
</dbReference>
<reference evidence="1" key="1">
    <citation type="submission" date="2020-04" db="EMBL/GenBank/DDBJ databases">
        <title>Phage recombination drives evolution of spore-forming Bacilli.</title>
        <authorList>
            <person name="Dragos A."/>
            <person name="Kovacs A.T."/>
        </authorList>
    </citation>
    <scope>NUCLEOTIDE SEQUENCE</scope>
    <source>
        <strain evidence="1">168</strain>
    </source>
</reference>
<protein>
    <submittedName>
        <fullName evidence="1">Uncharacterized protein</fullName>
    </submittedName>
</protein>
<dbReference type="RefSeq" id="WP_134982148.1">
    <property type="nucleotide sequence ID" value="NZ_CP051860.2"/>
</dbReference>
<sequence length="71" mass="8294">MPLIAYFYVLQFENNEYFKSFKLDESGYLTSSDLHGASKMHNMLEVIEVASELKTKCNVQCEVREIQVVKR</sequence>
<organism evidence="1">
    <name type="scientific">Bacillus subtilis (strain 168)</name>
    <dbReference type="NCBI Taxonomy" id="224308"/>
    <lineage>
        <taxon>Bacteria</taxon>
        <taxon>Bacillati</taxon>
        <taxon>Bacillota</taxon>
        <taxon>Bacilli</taxon>
        <taxon>Bacillales</taxon>
        <taxon>Bacillaceae</taxon>
        <taxon>Bacillus</taxon>
    </lineage>
</organism>
<dbReference type="AlphaFoldDB" id="A0A6M4JJB2"/>
<proteinExistence type="predicted"/>
<gene>
    <name evidence="1" type="ORF">HIR78_11255</name>
</gene>
<evidence type="ECO:0000313" key="1">
    <source>
        <dbReference type="EMBL" id="QJP88570.1"/>
    </source>
</evidence>